<dbReference type="Proteomes" id="UP000515135">
    <property type="component" value="Unplaced"/>
</dbReference>
<feature type="transmembrane region" description="Helical" evidence="1">
    <location>
        <begin position="14"/>
        <end position="33"/>
    </location>
</feature>
<sequence>MNVLYVVGVSDSCVSMLSLVLFIGAFTVMMVLFHHYKPKTEKELEEEKRRAKGRQDSLCTAFELLRADMSHFDAIEDKFSNYEQVTKAMKAAGLVCCNLIIGVDFTASNEWQGRRTFGGKCLHALSGKKIYNPYQKVISTIGQTLQPLDEDNLIPVFGFGDSRTKDKEVFPFRPDGSPCQGHDQVLIHYGAIVKEVALSGPTSFAPLIHKAIDIVQQQKGYHILLIIADGQVKDEGPTRDAIVEASNFALSIIMVGVGDGPWGVMKEFDDRLPERKFDNFQFVDYHTAVKRTRYPSAAFALHCLMEVPDQYKAISRLGYLDCKHVDAG</sequence>
<dbReference type="GO" id="GO:0016567">
    <property type="term" value="P:protein ubiquitination"/>
    <property type="evidence" value="ECO:0007669"/>
    <property type="project" value="TreeGrafter"/>
</dbReference>
<dbReference type="PANTHER" id="PTHR45751:SF53">
    <property type="entry name" value="VWFA DOMAIN-CONTAINING PROTEIN"/>
    <property type="match status" value="1"/>
</dbReference>
<dbReference type="KEGG" id="bbel:109467216"/>
<dbReference type="GeneID" id="109467216"/>
<keyword evidence="1" id="KW-0812">Transmembrane</keyword>
<keyword evidence="1" id="KW-0472">Membrane</keyword>
<gene>
    <name evidence="4" type="primary">LOC109467216</name>
    <name evidence="5 6" type="synonym">LOC109482729</name>
</gene>
<feature type="domain" description="VWFA" evidence="2">
    <location>
        <begin position="96"/>
        <end position="287"/>
    </location>
</feature>
<dbReference type="RefSeq" id="XP_019620721.1">
    <property type="nucleotide sequence ID" value="XM_019765162.1"/>
</dbReference>
<dbReference type="SMART" id="SM00327">
    <property type="entry name" value="VWA"/>
    <property type="match status" value="1"/>
</dbReference>
<keyword evidence="3" id="KW-1185">Reference proteome</keyword>
<evidence type="ECO:0000313" key="4">
    <source>
        <dbReference type="RefSeq" id="XP_019620721.1"/>
    </source>
</evidence>
<dbReference type="AlphaFoldDB" id="A0A6P4YTY9"/>
<dbReference type="GeneID" id="109482729"/>
<dbReference type="OrthoDB" id="5855668at2759"/>
<keyword evidence="1" id="KW-1133">Transmembrane helix</keyword>
<accession>A0A6P4YTY9</accession>
<dbReference type="InterPro" id="IPR052079">
    <property type="entry name" value="E3_ligase/Copine_domain"/>
</dbReference>
<dbReference type="InterPro" id="IPR002035">
    <property type="entry name" value="VWF_A"/>
</dbReference>
<dbReference type="PANTHER" id="PTHR45751">
    <property type="entry name" value="COPINE FAMILY PROTEIN 1"/>
    <property type="match status" value="1"/>
</dbReference>
<dbReference type="GO" id="GO:0005634">
    <property type="term" value="C:nucleus"/>
    <property type="evidence" value="ECO:0007669"/>
    <property type="project" value="TreeGrafter"/>
</dbReference>
<dbReference type="RefSeq" id="XP_019641108.1">
    <property type="nucleotide sequence ID" value="XM_019785549.1"/>
</dbReference>
<dbReference type="GO" id="GO:0004842">
    <property type="term" value="F:ubiquitin-protein transferase activity"/>
    <property type="evidence" value="ECO:0007669"/>
    <property type="project" value="TreeGrafter"/>
</dbReference>
<evidence type="ECO:0000256" key="1">
    <source>
        <dbReference type="SAM" id="Phobius"/>
    </source>
</evidence>
<evidence type="ECO:0000259" key="2">
    <source>
        <dbReference type="SMART" id="SM00327"/>
    </source>
</evidence>
<dbReference type="InterPro" id="IPR036465">
    <property type="entry name" value="vWFA_dom_sf"/>
</dbReference>
<dbReference type="RefSeq" id="XP_019641107.1">
    <property type="nucleotide sequence ID" value="XM_019785548.1"/>
</dbReference>
<evidence type="ECO:0000313" key="5">
    <source>
        <dbReference type="RefSeq" id="XP_019641107.1"/>
    </source>
</evidence>
<dbReference type="Pfam" id="PF07002">
    <property type="entry name" value="Copine"/>
    <property type="match status" value="1"/>
</dbReference>
<evidence type="ECO:0000313" key="3">
    <source>
        <dbReference type="Proteomes" id="UP000515135"/>
    </source>
</evidence>
<name>A0A6P4YTY9_BRABE</name>
<dbReference type="InterPro" id="IPR010734">
    <property type="entry name" value="Copine_C"/>
</dbReference>
<dbReference type="KEGG" id="bbel:109482729"/>
<dbReference type="SUPFAM" id="SSF53300">
    <property type="entry name" value="vWA-like"/>
    <property type="match status" value="1"/>
</dbReference>
<protein>
    <submittedName>
        <fullName evidence="4 5">E3 ubiquitin-protein ligase RGLG1-like</fullName>
    </submittedName>
</protein>
<proteinExistence type="predicted"/>
<reference evidence="4 5" key="1">
    <citation type="submission" date="2025-04" db="UniProtKB">
        <authorList>
            <consortium name="RefSeq"/>
        </authorList>
    </citation>
    <scope>IDENTIFICATION</scope>
    <source>
        <tissue evidence="4 5">Gonad</tissue>
    </source>
</reference>
<organism evidence="3 4">
    <name type="scientific">Branchiostoma belcheri</name>
    <name type="common">Amphioxus</name>
    <dbReference type="NCBI Taxonomy" id="7741"/>
    <lineage>
        <taxon>Eukaryota</taxon>
        <taxon>Metazoa</taxon>
        <taxon>Chordata</taxon>
        <taxon>Cephalochordata</taxon>
        <taxon>Leptocardii</taxon>
        <taxon>Amphioxiformes</taxon>
        <taxon>Branchiostomatidae</taxon>
        <taxon>Branchiostoma</taxon>
    </lineage>
</organism>
<evidence type="ECO:0000313" key="6">
    <source>
        <dbReference type="RefSeq" id="XP_019641108.1"/>
    </source>
</evidence>